<dbReference type="PANTHER" id="PTHR13344:SF0">
    <property type="entry name" value="NADH DEHYDROGENASE [UBIQUINONE] 1 ALPHA SUBCOMPLEX SUBUNIT 8"/>
    <property type="match status" value="1"/>
</dbReference>
<keyword evidence="8" id="KW-0496">Mitochondrion</keyword>
<evidence type="ECO:0000256" key="9">
    <source>
        <dbReference type="ARBA" id="ARBA00023157"/>
    </source>
</evidence>
<organism evidence="10 11">
    <name type="scientific">Nannochloropsis salina CCMP1776</name>
    <dbReference type="NCBI Taxonomy" id="1027361"/>
    <lineage>
        <taxon>Eukaryota</taxon>
        <taxon>Sar</taxon>
        <taxon>Stramenopiles</taxon>
        <taxon>Ochrophyta</taxon>
        <taxon>Eustigmatophyceae</taxon>
        <taxon>Eustigmatales</taxon>
        <taxon>Monodopsidaceae</taxon>
        <taxon>Microchloropsis</taxon>
        <taxon>Microchloropsis salina</taxon>
    </lineage>
</organism>
<evidence type="ECO:0000256" key="6">
    <source>
        <dbReference type="ARBA" id="ARBA00022737"/>
    </source>
</evidence>
<keyword evidence="4" id="KW-0813">Transport</keyword>
<evidence type="ECO:0000256" key="7">
    <source>
        <dbReference type="ARBA" id="ARBA00022982"/>
    </source>
</evidence>
<keyword evidence="6" id="KW-0677">Repeat</keyword>
<accession>A0A4D9DAZ4</accession>
<evidence type="ECO:0000256" key="5">
    <source>
        <dbReference type="ARBA" id="ARBA00022660"/>
    </source>
</evidence>
<dbReference type="GO" id="GO:0005739">
    <property type="term" value="C:mitochondrion"/>
    <property type="evidence" value="ECO:0007669"/>
    <property type="project" value="UniProtKB-SubCell"/>
</dbReference>
<gene>
    <name evidence="10" type="ORF">NSK_000518</name>
</gene>
<evidence type="ECO:0008006" key="12">
    <source>
        <dbReference type="Google" id="ProtNLM"/>
    </source>
</evidence>
<sequence length="99" mass="11061">MPIESAAELQASSTLFGKECVDANLAFYEQKKKNPHPEACEAASKDVLACWETLRAKIKAKSEASFQAYAECLQRTGNNLKKCADLHEDLLKSFYESKE</sequence>
<dbReference type="Proteomes" id="UP000355283">
    <property type="component" value="Unassembled WGS sequence"/>
</dbReference>
<dbReference type="OrthoDB" id="276296at2759"/>
<dbReference type="PANTHER" id="PTHR13344">
    <property type="entry name" value="NADH-UBIQUINONE OXIDOREDUCTASE"/>
    <property type="match status" value="1"/>
</dbReference>
<dbReference type="InterPro" id="IPR016680">
    <property type="entry name" value="NDUFA8"/>
</dbReference>
<dbReference type="AlphaFoldDB" id="A0A4D9DAZ4"/>
<evidence type="ECO:0000256" key="3">
    <source>
        <dbReference type="ARBA" id="ARBA00010705"/>
    </source>
</evidence>
<comment type="function">
    <text evidence="1">Accessory subunit of the mitochondrial membrane respiratory chain NADH dehydrogenase (Complex I), that is believed not to be involved in catalysis. Complex I functions in the transfer of electrons from NADH to the respiratory chain. The immediate electron acceptor for the enzyme is believed to be ubiquinone.</text>
</comment>
<keyword evidence="7" id="KW-0249">Electron transport</keyword>
<dbReference type="EMBL" id="SDOX01000002">
    <property type="protein sequence ID" value="TFJ88164.1"/>
    <property type="molecule type" value="Genomic_DNA"/>
</dbReference>
<keyword evidence="11" id="KW-1185">Reference proteome</keyword>
<evidence type="ECO:0000313" key="10">
    <source>
        <dbReference type="EMBL" id="TFJ88164.1"/>
    </source>
</evidence>
<evidence type="ECO:0000256" key="1">
    <source>
        <dbReference type="ARBA" id="ARBA00003195"/>
    </source>
</evidence>
<evidence type="ECO:0000256" key="4">
    <source>
        <dbReference type="ARBA" id="ARBA00022448"/>
    </source>
</evidence>
<proteinExistence type="inferred from homology"/>
<evidence type="ECO:0000256" key="8">
    <source>
        <dbReference type="ARBA" id="ARBA00023128"/>
    </source>
</evidence>
<comment type="similarity">
    <text evidence="3">Belongs to the complex I NDUFA8 subunit family.</text>
</comment>
<name>A0A4D9DAZ4_9STRA</name>
<evidence type="ECO:0000313" key="11">
    <source>
        <dbReference type="Proteomes" id="UP000355283"/>
    </source>
</evidence>
<reference evidence="10 11" key="1">
    <citation type="submission" date="2019-01" db="EMBL/GenBank/DDBJ databases">
        <title>Nuclear Genome Assembly of the Microalgal Biofuel strain Nannochloropsis salina CCMP1776.</title>
        <authorList>
            <person name="Hovde B."/>
        </authorList>
    </citation>
    <scope>NUCLEOTIDE SEQUENCE [LARGE SCALE GENOMIC DNA]</scope>
    <source>
        <strain evidence="10 11">CCMP1776</strain>
    </source>
</reference>
<evidence type="ECO:0000256" key="2">
    <source>
        <dbReference type="ARBA" id="ARBA00004173"/>
    </source>
</evidence>
<comment type="subcellular location">
    <subcellularLocation>
        <location evidence="2">Mitochondrion</location>
    </subcellularLocation>
</comment>
<comment type="caution">
    <text evidence="10">The sequence shown here is derived from an EMBL/GenBank/DDBJ whole genome shotgun (WGS) entry which is preliminary data.</text>
</comment>
<keyword evidence="9" id="KW-1015">Disulfide bond</keyword>
<protein>
    <recommendedName>
        <fullName evidence="12">IMS import disulfide relay-system CHCH-CHCH-like Cx9C domain-containing protein</fullName>
    </recommendedName>
</protein>
<keyword evidence="5" id="KW-0679">Respiratory chain</keyword>
<dbReference type="GO" id="GO:0006120">
    <property type="term" value="P:mitochondrial electron transport, NADH to ubiquinone"/>
    <property type="evidence" value="ECO:0007669"/>
    <property type="project" value="InterPro"/>
</dbReference>